<feature type="domain" description="DUF1549" evidence="3">
    <location>
        <begin position="164"/>
        <end position="373"/>
    </location>
</feature>
<accession>A0A517M6W3</accession>
<feature type="coiled-coil region" evidence="1">
    <location>
        <begin position="577"/>
        <end position="604"/>
    </location>
</feature>
<evidence type="ECO:0000259" key="6">
    <source>
        <dbReference type="Pfam" id="PF25275"/>
    </source>
</evidence>
<dbReference type="InterPro" id="IPR033803">
    <property type="entry name" value="CBD-like_Golvesin-Xly"/>
</dbReference>
<reference evidence="7 8" key="1">
    <citation type="submission" date="2019-02" db="EMBL/GenBank/DDBJ databases">
        <title>Deep-cultivation of Planctomycetes and their phenomic and genomic characterization uncovers novel biology.</title>
        <authorList>
            <person name="Wiegand S."/>
            <person name="Jogler M."/>
            <person name="Boedeker C."/>
            <person name="Pinto D."/>
            <person name="Vollmers J."/>
            <person name="Rivas-Marin E."/>
            <person name="Kohn T."/>
            <person name="Peeters S.H."/>
            <person name="Heuer A."/>
            <person name="Rast P."/>
            <person name="Oberbeckmann S."/>
            <person name="Bunk B."/>
            <person name="Jeske O."/>
            <person name="Meyerdierks A."/>
            <person name="Storesund J.E."/>
            <person name="Kallscheuer N."/>
            <person name="Luecker S."/>
            <person name="Lage O.M."/>
            <person name="Pohl T."/>
            <person name="Merkel B.J."/>
            <person name="Hornburger P."/>
            <person name="Mueller R.-W."/>
            <person name="Bruemmer F."/>
            <person name="Labrenz M."/>
            <person name="Spormann A.M."/>
            <person name="Op den Camp H."/>
            <person name="Overmann J."/>
            <person name="Amann R."/>
            <person name="Jetten M.S.M."/>
            <person name="Mascher T."/>
            <person name="Medema M.H."/>
            <person name="Devos D.P."/>
            <person name="Kaster A.-K."/>
            <person name="Ovreas L."/>
            <person name="Rohde M."/>
            <person name="Galperin M.Y."/>
            <person name="Jogler C."/>
        </authorList>
    </citation>
    <scope>NUCLEOTIDE SEQUENCE [LARGE SCALE GENOMIC DNA]</scope>
    <source>
        <strain evidence="7 8">EC9</strain>
    </source>
</reference>
<sequence precursor="true">MLIRLTCIGLIAIAATAQADPLSKADYFEQHIRPVLIKHCYECHAENSEELGGSLLLDSADGWRTGGDSGPAIVPSNAAESLLISALEFESVEMPPSGRLPDEVIDHFRHWIDQGAFDPREETGTHPASKGIDLDAGRDFWSFQNPQEASPPAVPGSDWAWSDIDRFVEARRLQAELPYPGDADPIVSLRRLTFDLTGLPPSPELIQQFSDDPSPEHWRRIVDRQLASFGFAEHWGRHWLDVARYADSNGADFNATFHDAWRYRQFVVDAMATDKPFDEFVRQQIAGDLMPSDSDADRIENLVATGFLMLGSKMLSERDKAKLKMDIVDDQIDTVGRAFLGMTLGCARCHDHKFDPIPTKDYYALAGIFSSTKVLDGESQRYVSTWVKRDLPTRSEHRAAVEQHAAAKKELTSQLAATKKQLASLRKAAPRNWGGTVVDDTEAKRTGHWKESLLTQPFYGAGYIHDDNKNKGETSVAFSTNLAAGRYEVRIAYTGAGSRAANVPIEIHTASGIQQATLNQSKPGSIAGLWESIGEYDFAADRPATVIMRNTGTQGYVIADAVQFLKPGEEAQQPADSKKQQQMIAAVSAEIKSLEAAIRDHDKTAPPPLPRAMAVVDEKQVEDACLCIRGEPHNKGPVVPRGFLQVVSSGSSIAIPADQSGRLQLADWITDPDNPLTARVIVNRVWMHLIGQGLVRTVDNFGQLGDRPSHPELLDTLAIQFVREGWSIKTLVRKIVLSRVYRQSSNYHPVAFESDPDNRLLWRGHRKRLPAEALRDTMLVAAERLDRVPTVQPMQKFGVLVNNNTASSGAAQLAQTNRRSMYLQIIRGQLPPMLATFDFADPDILVGRRPATNVPSQALVMLNSDTVIDMSQQIAARIAETSEPLDAQIEAAYLRCLQRYPQSDERELAGEFIGDDPQRLAQFIQILMASTEYRFLD</sequence>
<name>A0A517M6W3_9BACT</name>
<dbReference type="OrthoDB" id="127107at2"/>
<dbReference type="KEGG" id="ruv:EC9_48320"/>
<dbReference type="EC" id="4.2.2.12" evidence="7"/>
<dbReference type="AlphaFoldDB" id="A0A517M6W3"/>
<dbReference type="PANTHER" id="PTHR35889">
    <property type="entry name" value="CYCLOINULO-OLIGOSACCHARIDE FRUCTANOTRANSFERASE-RELATED"/>
    <property type="match status" value="1"/>
</dbReference>
<feature type="domain" description="Cytochrome C Planctomycete-type" evidence="5">
    <location>
        <begin position="40"/>
        <end position="98"/>
    </location>
</feature>
<keyword evidence="1" id="KW-0175">Coiled coil</keyword>
<dbReference type="Pfam" id="PF07583">
    <property type="entry name" value="PSCyt2"/>
    <property type="match status" value="1"/>
</dbReference>
<dbReference type="Proteomes" id="UP000319557">
    <property type="component" value="Chromosome"/>
</dbReference>
<keyword evidence="2" id="KW-0732">Signal</keyword>
<dbReference type="RefSeq" id="WP_145348400.1">
    <property type="nucleotide sequence ID" value="NZ_CP036261.1"/>
</dbReference>
<evidence type="ECO:0000256" key="2">
    <source>
        <dbReference type="SAM" id="SignalP"/>
    </source>
</evidence>
<feature type="signal peptide" evidence="2">
    <location>
        <begin position="1"/>
        <end position="19"/>
    </location>
</feature>
<dbReference type="Pfam" id="PF25275">
    <property type="entry name" value="Golvesin_C"/>
    <property type="match status" value="1"/>
</dbReference>
<evidence type="ECO:0000259" key="5">
    <source>
        <dbReference type="Pfam" id="PF07635"/>
    </source>
</evidence>
<evidence type="ECO:0000259" key="4">
    <source>
        <dbReference type="Pfam" id="PF07587"/>
    </source>
</evidence>
<keyword evidence="8" id="KW-1185">Reference proteome</keyword>
<keyword evidence="7" id="KW-0456">Lyase</keyword>
<feature type="coiled-coil region" evidence="1">
    <location>
        <begin position="401"/>
        <end position="428"/>
    </location>
</feature>
<dbReference type="Pfam" id="PF07635">
    <property type="entry name" value="PSCyt1"/>
    <property type="match status" value="1"/>
</dbReference>
<dbReference type="InterPro" id="IPR011444">
    <property type="entry name" value="DUF1549"/>
</dbReference>
<dbReference type="PANTHER" id="PTHR35889:SF3">
    <property type="entry name" value="F-BOX DOMAIN-CONTAINING PROTEIN"/>
    <property type="match status" value="1"/>
</dbReference>
<organism evidence="7 8">
    <name type="scientific">Rosistilla ulvae</name>
    <dbReference type="NCBI Taxonomy" id="1930277"/>
    <lineage>
        <taxon>Bacteria</taxon>
        <taxon>Pseudomonadati</taxon>
        <taxon>Planctomycetota</taxon>
        <taxon>Planctomycetia</taxon>
        <taxon>Pirellulales</taxon>
        <taxon>Pirellulaceae</taxon>
        <taxon>Rosistilla</taxon>
    </lineage>
</organism>
<protein>
    <submittedName>
        <fullName evidence="7">Xanthan lyase</fullName>
        <ecNumber evidence="7">4.2.2.12</ecNumber>
    </submittedName>
</protein>
<evidence type="ECO:0000259" key="3">
    <source>
        <dbReference type="Pfam" id="PF07583"/>
    </source>
</evidence>
<dbReference type="EMBL" id="CP036261">
    <property type="protein sequence ID" value="QDS90618.1"/>
    <property type="molecule type" value="Genomic_DNA"/>
</dbReference>
<feature type="domain" description="Golvesin/Xly CBD-like" evidence="6">
    <location>
        <begin position="437"/>
        <end position="564"/>
    </location>
</feature>
<gene>
    <name evidence="7" type="primary">xly_3</name>
    <name evidence="7" type="ORF">EC9_48320</name>
</gene>
<dbReference type="GO" id="GO:0047492">
    <property type="term" value="F:xanthan lyase activity"/>
    <property type="evidence" value="ECO:0007669"/>
    <property type="project" value="UniProtKB-EC"/>
</dbReference>
<evidence type="ECO:0000313" key="8">
    <source>
        <dbReference type="Proteomes" id="UP000319557"/>
    </source>
</evidence>
<dbReference type="InterPro" id="IPR011429">
    <property type="entry name" value="Cyt_c_Planctomycete-type"/>
</dbReference>
<evidence type="ECO:0000313" key="7">
    <source>
        <dbReference type="EMBL" id="QDS90618.1"/>
    </source>
</evidence>
<dbReference type="Pfam" id="PF07587">
    <property type="entry name" value="PSD1"/>
    <property type="match status" value="1"/>
</dbReference>
<feature type="domain" description="DUF1553" evidence="4">
    <location>
        <begin position="661"/>
        <end position="912"/>
    </location>
</feature>
<proteinExistence type="predicted"/>
<dbReference type="InterPro" id="IPR022655">
    <property type="entry name" value="DUF1553"/>
</dbReference>
<evidence type="ECO:0000256" key="1">
    <source>
        <dbReference type="SAM" id="Coils"/>
    </source>
</evidence>
<feature type="chain" id="PRO_5022024419" evidence="2">
    <location>
        <begin position="20"/>
        <end position="937"/>
    </location>
</feature>